<proteinExistence type="predicted"/>
<reference evidence="1 4" key="2">
    <citation type="submission" date="2018-01" db="EMBL/GenBank/DDBJ databases">
        <title>Complete genome sequence of Caulobacter flavus RHGG3.</title>
        <authorList>
            <person name="Yang E."/>
        </authorList>
    </citation>
    <scope>NUCLEOTIDE SEQUENCE [LARGE SCALE GENOMIC DNA]</scope>
    <source>
        <strain evidence="1 4">RHGG3</strain>
    </source>
</reference>
<protein>
    <submittedName>
        <fullName evidence="2">Uncharacterized protein</fullName>
    </submittedName>
</protein>
<keyword evidence="4" id="KW-1185">Reference proteome</keyword>
<dbReference type="KEGG" id="cfh:C1707_02730"/>
<dbReference type="EMBL" id="PJRQ01000008">
    <property type="protein sequence ID" value="PLR19075.1"/>
    <property type="molecule type" value="Genomic_DNA"/>
</dbReference>
<evidence type="ECO:0000313" key="1">
    <source>
        <dbReference type="EMBL" id="AYV45244.1"/>
    </source>
</evidence>
<gene>
    <name evidence="1" type="ORF">C1707_02730</name>
    <name evidence="2" type="ORF">CFHF_03440</name>
</gene>
<dbReference type="EMBL" id="CP026100">
    <property type="protein sequence ID" value="AYV45244.1"/>
    <property type="molecule type" value="Genomic_DNA"/>
</dbReference>
<organism evidence="2 3">
    <name type="scientific">Caulobacter flavus</name>
    <dbReference type="NCBI Taxonomy" id="1679497"/>
    <lineage>
        <taxon>Bacteria</taxon>
        <taxon>Pseudomonadati</taxon>
        <taxon>Pseudomonadota</taxon>
        <taxon>Alphaproteobacteria</taxon>
        <taxon>Caulobacterales</taxon>
        <taxon>Caulobacteraceae</taxon>
        <taxon>Caulobacter</taxon>
    </lineage>
</organism>
<name>A0A2N5CZ67_9CAUL</name>
<evidence type="ECO:0000313" key="4">
    <source>
        <dbReference type="Proteomes" id="UP000281192"/>
    </source>
</evidence>
<dbReference type="Proteomes" id="UP000234483">
    <property type="component" value="Unassembled WGS sequence"/>
</dbReference>
<evidence type="ECO:0000313" key="2">
    <source>
        <dbReference type="EMBL" id="PLR19075.1"/>
    </source>
</evidence>
<dbReference type="RefSeq" id="WP_101711633.1">
    <property type="nucleotide sequence ID" value="NZ_CP026100.1"/>
</dbReference>
<dbReference type="AlphaFoldDB" id="A0A2N5CZ67"/>
<dbReference type="Proteomes" id="UP000281192">
    <property type="component" value="Chromosome"/>
</dbReference>
<reference evidence="2 3" key="1">
    <citation type="submission" date="2017-12" db="EMBL/GenBank/DDBJ databases">
        <title>The genome sequence of Caulobacter flavus CGMCC1 15093.</title>
        <authorList>
            <person name="Gao J."/>
            <person name="Mao X."/>
            <person name="Sun J."/>
        </authorList>
    </citation>
    <scope>NUCLEOTIDE SEQUENCE [LARGE SCALE GENOMIC DNA]</scope>
    <source>
        <strain evidence="2 3">CGMCC1 15093</strain>
    </source>
</reference>
<sequence>MSDPVSIYEHAQSISGLWPPSRDWPFAVPAFSWSESAPLVGVLHTFNVEAGVANVNYSTFALSCENGGEVLDYYLVQLQGELRYPVVPNPDESSLYCDGYRIEIVPRHPAARLREGAPQSSLGQSTVSTSLTRSISGNVGFMADNPTGGVGVSVSTTTTRSMSLPGVVVEYDGLQDGESAKWTFAVNDQSPVAKHDFSHDESALFSIDRAAGGGGLALEVRITFMVSDHGGGGTRFFDEYASALRGRIGEAFRITGDRSGEITLVPLMIQIPQPAAPKARTEAA</sequence>
<accession>A0A2N5CZ67</accession>
<evidence type="ECO:0000313" key="3">
    <source>
        <dbReference type="Proteomes" id="UP000234483"/>
    </source>
</evidence>